<dbReference type="PANTHER" id="PTHR22893:SF91">
    <property type="entry name" value="NADPH DEHYDROGENASE 2-RELATED"/>
    <property type="match status" value="1"/>
</dbReference>
<dbReference type="PANTHER" id="PTHR22893">
    <property type="entry name" value="NADH OXIDOREDUCTASE-RELATED"/>
    <property type="match status" value="1"/>
</dbReference>
<evidence type="ECO:0000256" key="1">
    <source>
        <dbReference type="ARBA" id="ARBA00001917"/>
    </source>
</evidence>
<dbReference type="Gene3D" id="3.20.20.70">
    <property type="entry name" value="Aldolase class I"/>
    <property type="match status" value="1"/>
</dbReference>
<dbReference type="AlphaFoldDB" id="A0A5B8VVY2"/>
<keyword evidence="6" id="KW-1185">Reference proteome</keyword>
<gene>
    <name evidence="5" type="ORF">FSB76_02000</name>
</gene>
<evidence type="ECO:0000256" key="2">
    <source>
        <dbReference type="ARBA" id="ARBA00005979"/>
    </source>
</evidence>
<protein>
    <submittedName>
        <fullName evidence="5">Alkene reductase</fullName>
    </submittedName>
</protein>
<dbReference type="GO" id="GO:0005829">
    <property type="term" value="C:cytosol"/>
    <property type="evidence" value="ECO:0007669"/>
    <property type="project" value="UniProtKB-ARBA"/>
</dbReference>
<dbReference type="RefSeq" id="WP_147051934.1">
    <property type="nucleotide sequence ID" value="NZ_CP042437.1"/>
</dbReference>
<dbReference type="CDD" id="cd02933">
    <property type="entry name" value="OYE_like_FMN"/>
    <property type="match status" value="1"/>
</dbReference>
<comment type="cofactor">
    <cofactor evidence="1">
        <name>FMN</name>
        <dbReference type="ChEBI" id="CHEBI:58210"/>
    </cofactor>
</comment>
<dbReference type="Pfam" id="PF00724">
    <property type="entry name" value="Oxidored_FMN"/>
    <property type="match status" value="1"/>
</dbReference>
<comment type="similarity">
    <text evidence="2">Belongs to the NADH:flavin oxidoreductase/NADH oxidase family.</text>
</comment>
<sequence>MKSEINAVNTADNSKLFTPVQLGPYQLDHRIVMAPLTRMRTEVDFIPNDLMVEHYSQRATKGGYMVAEGTVISATGHGYYGAPGIYTDEHVEGWKRVTAAVHAKGGIIFDQLFHVGRQSHNSLQPNNASPIGASVVPFEDFVYTPTGWLPADINRAATTEDVKQLVEDYRQAAIRAKAAGFDGVELHGANGYLVDQFLQDGSNQRTDIYGGSIANRVRFMLEIVEALVSVWGAHKVGVRVGPSGTFASMFDSDPIALFSYAAEQLNKFNLAYLHIIEPRIKGAVEEVEGLEPVAAMHLRKIFKGTIIAAGGFDFEKGNAIIEKGNADLVAYGRHFIANPDLVYRFANGFELNAYDRDTFYAGDARGYNDYPAYQEQVTA</sequence>
<evidence type="ECO:0000259" key="4">
    <source>
        <dbReference type="Pfam" id="PF00724"/>
    </source>
</evidence>
<feature type="domain" description="NADH:flavin oxidoreductase/NADH oxidase N-terminal" evidence="4">
    <location>
        <begin position="15"/>
        <end position="352"/>
    </location>
</feature>
<dbReference type="GO" id="GO:0016628">
    <property type="term" value="F:oxidoreductase activity, acting on the CH-CH group of donors, NAD or NADP as acceptor"/>
    <property type="evidence" value="ECO:0007669"/>
    <property type="project" value="UniProtKB-ARBA"/>
</dbReference>
<dbReference type="GO" id="GO:0010181">
    <property type="term" value="F:FMN binding"/>
    <property type="evidence" value="ECO:0007669"/>
    <property type="project" value="InterPro"/>
</dbReference>
<dbReference type="OrthoDB" id="9772736at2"/>
<evidence type="ECO:0000313" key="5">
    <source>
        <dbReference type="EMBL" id="QEC74775.1"/>
    </source>
</evidence>
<name>A0A5B8VVY2_9SPHI</name>
<dbReference type="SUPFAM" id="SSF51395">
    <property type="entry name" value="FMN-linked oxidoreductases"/>
    <property type="match status" value="1"/>
</dbReference>
<dbReference type="InterPro" id="IPR045247">
    <property type="entry name" value="Oye-like"/>
</dbReference>
<dbReference type="KEGG" id="mgk:FSB76_02000"/>
<reference evidence="5 6" key="1">
    <citation type="journal article" date="2013" name="J. Microbiol.">
        <title>Mucilaginibacter ginsenosidivorax sp. nov., with ginsenoside converting activity isolated from sediment.</title>
        <authorList>
            <person name="Kim J.K."/>
            <person name="Choi T.E."/>
            <person name="Liu Q.M."/>
            <person name="Park H.Y."/>
            <person name="Yi T.H."/>
            <person name="Yoon M.H."/>
            <person name="Kim S.C."/>
            <person name="Im W.T."/>
        </authorList>
    </citation>
    <scope>NUCLEOTIDE SEQUENCE [LARGE SCALE GENOMIC DNA]</scope>
    <source>
        <strain evidence="5 6">KHI28</strain>
    </source>
</reference>
<dbReference type="EMBL" id="CP042437">
    <property type="protein sequence ID" value="QEC74775.1"/>
    <property type="molecule type" value="Genomic_DNA"/>
</dbReference>
<dbReference type="InterPro" id="IPR001155">
    <property type="entry name" value="OxRdtase_FMN_N"/>
</dbReference>
<proteinExistence type="inferred from homology"/>
<dbReference type="InterPro" id="IPR013785">
    <property type="entry name" value="Aldolase_TIM"/>
</dbReference>
<evidence type="ECO:0000313" key="6">
    <source>
        <dbReference type="Proteomes" id="UP000321362"/>
    </source>
</evidence>
<dbReference type="FunFam" id="3.20.20.70:FF:000059">
    <property type="entry name" value="N-ethylmaleimide reductase, FMN-linked"/>
    <property type="match status" value="1"/>
</dbReference>
<evidence type="ECO:0000256" key="3">
    <source>
        <dbReference type="ARBA" id="ARBA00023002"/>
    </source>
</evidence>
<organism evidence="5 6">
    <name type="scientific">Mucilaginibacter ginsenosidivorax</name>
    <dbReference type="NCBI Taxonomy" id="862126"/>
    <lineage>
        <taxon>Bacteria</taxon>
        <taxon>Pseudomonadati</taxon>
        <taxon>Bacteroidota</taxon>
        <taxon>Sphingobacteriia</taxon>
        <taxon>Sphingobacteriales</taxon>
        <taxon>Sphingobacteriaceae</taxon>
        <taxon>Mucilaginibacter</taxon>
    </lineage>
</organism>
<accession>A0A5B8VVY2</accession>
<keyword evidence="3" id="KW-0560">Oxidoreductase</keyword>
<dbReference type="Proteomes" id="UP000321362">
    <property type="component" value="Chromosome"/>
</dbReference>